<accession>A0A2S6HLG6</accession>
<comment type="caution">
    <text evidence="2">The sequence shown here is derived from an EMBL/GenBank/DDBJ whole genome shotgun (WGS) entry which is preliminary data.</text>
</comment>
<keyword evidence="1" id="KW-1133">Transmembrane helix</keyword>
<keyword evidence="1" id="KW-0472">Membrane</keyword>
<dbReference type="OrthoDB" id="1925387at2"/>
<evidence type="ECO:0000256" key="1">
    <source>
        <dbReference type="SAM" id="Phobius"/>
    </source>
</evidence>
<name>A0A2S6HLG6_9FIRM</name>
<dbReference type="EMBL" id="PTJA01000015">
    <property type="protein sequence ID" value="PPK78334.1"/>
    <property type="molecule type" value="Genomic_DNA"/>
</dbReference>
<dbReference type="Proteomes" id="UP000237749">
    <property type="component" value="Unassembled WGS sequence"/>
</dbReference>
<dbReference type="RefSeq" id="WP_104439077.1">
    <property type="nucleotide sequence ID" value="NZ_PTJA01000015.1"/>
</dbReference>
<proteinExistence type="predicted"/>
<evidence type="ECO:0000313" key="2">
    <source>
        <dbReference type="EMBL" id="PPK78334.1"/>
    </source>
</evidence>
<reference evidence="2 3" key="1">
    <citation type="submission" date="2018-02" db="EMBL/GenBank/DDBJ databases">
        <title>Genomic Encyclopedia of Archaeal and Bacterial Type Strains, Phase II (KMG-II): from individual species to whole genera.</title>
        <authorList>
            <person name="Goeker M."/>
        </authorList>
    </citation>
    <scope>NUCLEOTIDE SEQUENCE [LARGE SCALE GENOMIC DNA]</scope>
    <source>
        <strain evidence="2 3">DSM 3808</strain>
    </source>
</reference>
<keyword evidence="1" id="KW-0812">Transmembrane</keyword>
<gene>
    <name evidence="2" type="ORF">BXY41_1158</name>
</gene>
<keyword evidence="3" id="KW-1185">Reference proteome</keyword>
<protein>
    <submittedName>
        <fullName evidence="2">Uncharacterized protein</fullName>
    </submittedName>
</protein>
<organism evidence="2 3">
    <name type="scientific">Lacrimispora xylanisolvens</name>
    <dbReference type="NCBI Taxonomy" id="384636"/>
    <lineage>
        <taxon>Bacteria</taxon>
        <taxon>Bacillati</taxon>
        <taxon>Bacillota</taxon>
        <taxon>Clostridia</taxon>
        <taxon>Lachnospirales</taxon>
        <taxon>Lachnospiraceae</taxon>
        <taxon>Lacrimispora</taxon>
    </lineage>
</organism>
<feature type="transmembrane region" description="Helical" evidence="1">
    <location>
        <begin position="35"/>
        <end position="57"/>
    </location>
</feature>
<dbReference type="AlphaFoldDB" id="A0A2S6HLG6"/>
<sequence>MTPYEDKTLKDSLQEEKNKLKNMSLKDRLWYIWEYYKIPIIGTVVAVFLIFSIFSAVHNNRFETALSCVILNSQPDSEKDLVSEYFDQGFREYLGLADETKIDVDHSMSISFDNSNMTEFTYAELAKLSALISSKELDVMIARKDSIDHFGEMGGFLDLKEVLPPDVYDQVKDQLYEVTNSETGETIACGIKIGNTDFLKKTGLTMNDPILGIISNSTRTDTAVKLIRYVYGL</sequence>
<evidence type="ECO:0000313" key="3">
    <source>
        <dbReference type="Proteomes" id="UP000237749"/>
    </source>
</evidence>